<evidence type="ECO:0000256" key="7">
    <source>
        <dbReference type="SAM" id="Phobius"/>
    </source>
</evidence>
<evidence type="ECO:0000256" key="6">
    <source>
        <dbReference type="SAM" id="MobiDB-lite"/>
    </source>
</evidence>
<keyword evidence="4 5" id="KW-0067">ATP-binding</keyword>
<keyword evidence="7" id="KW-1133">Transmembrane helix</keyword>
<dbReference type="SUPFAM" id="SSF56112">
    <property type="entry name" value="Protein kinase-like (PK-like)"/>
    <property type="match status" value="1"/>
</dbReference>
<dbReference type="Pfam" id="PF00069">
    <property type="entry name" value="Pkinase"/>
    <property type="match status" value="1"/>
</dbReference>
<keyword evidence="1" id="KW-0808">Transferase</keyword>
<proteinExistence type="predicted"/>
<dbReference type="SMART" id="SM00220">
    <property type="entry name" value="S_TKc"/>
    <property type="match status" value="1"/>
</dbReference>
<dbReference type="PROSITE" id="PS00107">
    <property type="entry name" value="PROTEIN_KINASE_ATP"/>
    <property type="match status" value="1"/>
</dbReference>
<dbReference type="Gene3D" id="1.10.510.10">
    <property type="entry name" value="Transferase(Phosphotransferase) domain 1"/>
    <property type="match status" value="1"/>
</dbReference>
<dbReference type="Gene3D" id="3.30.200.20">
    <property type="entry name" value="Phosphorylase Kinase, domain 1"/>
    <property type="match status" value="1"/>
</dbReference>
<keyword evidence="3 9" id="KW-0418">Kinase</keyword>
<evidence type="ECO:0000313" key="9">
    <source>
        <dbReference type="EMBL" id="PRZ43571.1"/>
    </source>
</evidence>
<keyword evidence="9" id="KW-0723">Serine/threonine-protein kinase</keyword>
<feature type="compositionally biased region" description="Pro residues" evidence="6">
    <location>
        <begin position="334"/>
        <end position="348"/>
    </location>
</feature>
<feature type="region of interest" description="Disordered" evidence="6">
    <location>
        <begin position="256"/>
        <end position="348"/>
    </location>
</feature>
<reference evidence="9 10" key="1">
    <citation type="submission" date="2018-03" db="EMBL/GenBank/DDBJ databases">
        <title>Genomic Encyclopedia of Archaeal and Bacterial Type Strains, Phase II (KMG-II): from individual species to whole genera.</title>
        <authorList>
            <person name="Goeker M."/>
        </authorList>
    </citation>
    <scope>NUCLEOTIDE SEQUENCE [LARGE SCALE GENOMIC DNA]</scope>
    <source>
        <strain evidence="9 10">DSM 100065</strain>
    </source>
</reference>
<organism evidence="9 10">
    <name type="scientific">Antricoccus suffuscus</name>
    <dbReference type="NCBI Taxonomy" id="1629062"/>
    <lineage>
        <taxon>Bacteria</taxon>
        <taxon>Bacillati</taxon>
        <taxon>Actinomycetota</taxon>
        <taxon>Actinomycetes</taxon>
        <taxon>Geodermatophilales</taxon>
        <taxon>Antricoccaceae</taxon>
        <taxon>Antricoccus</taxon>
    </lineage>
</organism>
<protein>
    <submittedName>
        <fullName evidence="9">Serine/threonine protein kinase</fullName>
    </submittedName>
</protein>
<evidence type="ECO:0000256" key="4">
    <source>
        <dbReference type="ARBA" id="ARBA00022840"/>
    </source>
</evidence>
<evidence type="ECO:0000256" key="5">
    <source>
        <dbReference type="PROSITE-ProRule" id="PRU10141"/>
    </source>
</evidence>
<feature type="transmembrane region" description="Helical" evidence="7">
    <location>
        <begin position="458"/>
        <end position="478"/>
    </location>
</feature>
<keyword evidence="7" id="KW-0472">Membrane</keyword>
<dbReference type="InterPro" id="IPR008271">
    <property type="entry name" value="Ser/Thr_kinase_AS"/>
</dbReference>
<dbReference type="InterPro" id="IPR000719">
    <property type="entry name" value="Prot_kinase_dom"/>
</dbReference>
<gene>
    <name evidence="9" type="ORF">CLV47_102259</name>
</gene>
<feature type="transmembrane region" description="Helical" evidence="7">
    <location>
        <begin position="423"/>
        <end position="446"/>
    </location>
</feature>
<evidence type="ECO:0000256" key="1">
    <source>
        <dbReference type="ARBA" id="ARBA00022679"/>
    </source>
</evidence>
<sequence length="539" mass="57148">MGPYRVIKKVGSGGMGIVYLGADPTDKPVAIKVLREHIAEDPAARSRLRRELDTLRRVRHRCVAGVVDADLENDPAYIVTEFISGPQLDTYIDDVGPLSRPGLVNLGHGLSGALDAIHDVDVVHRDLKPGNILLFEERPVVIDFGIAQLADDVRLTVTGLFVGTPGYVAPEVIAGARSTPATDWWGWAATLAFAATGRPPAGKGPIEVVLDRISRGRLDLEGIDEDLTPLLVDCLHPDPAARPGAAEIKTRFGRFAAGQSTADERRTAMAHPDVRPPGPARSTGDMAPRQPTALLDRPAPIVAPHTSPPHTNPPHTNPPPVNRPPNAGPATPYLEPPPPEPTTPPPAPYGRTGTIAAYALLLIAVTAAIPFVGAGVALLSAAVARFVDGSVESMHWRRSFNGPKRSNIVKEIVASPWRMVTSCVLAVGSMLVPYAVATGLIFAASQSIHRSGGRFDQYIQNAVIGIAMAIAMLIAWWGPGGASLRRASRRTANVFAPGSFGAVVCVTVFVLGAAFIGILVLSFPSLSWWPLLDGPLSFT</sequence>
<dbReference type="InterPro" id="IPR011009">
    <property type="entry name" value="Kinase-like_dom_sf"/>
</dbReference>
<dbReference type="PROSITE" id="PS50011">
    <property type="entry name" value="PROTEIN_KINASE_DOM"/>
    <property type="match status" value="1"/>
</dbReference>
<dbReference type="PROSITE" id="PS00108">
    <property type="entry name" value="PROTEIN_KINASE_ST"/>
    <property type="match status" value="1"/>
</dbReference>
<dbReference type="CDD" id="cd14014">
    <property type="entry name" value="STKc_PknB_like"/>
    <property type="match status" value="1"/>
</dbReference>
<dbReference type="EMBL" id="PVUE01000002">
    <property type="protein sequence ID" value="PRZ43571.1"/>
    <property type="molecule type" value="Genomic_DNA"/>
</dbReference>
<dbReference type="PANTHER" id="PTHR43289">
    <property type="entry name" value="MITOGEN-ACTIVATED PROTEIN KINASE KINASE KINASE 20-RELATED"/>
    <property type="match status" value="1"/>
</dbReference>
<comment type="caution">
    <text evidence="9">The sequence shown here is derived from an EMBL/GenBank/DDBJ whole genome shotgun (WGS) entry which is preliminary data.</text>
</comment>
<dbReference type="InterPro" id="IPR017441">
    <property type="entry name" value="Protein_kinase_ATP_BS"/>
</dbReference>
<feature type="domain" description="Protein kinase" evidence="8">
    <location>
        <begin position="4"/>
        <end position="252"/>
    </location>
</feature>
<evidence type="ECO:0000256" key="2">
    <source>
        <dbReference type="ARBA" id="ARBA00022741"/>
    </source>
</evidence>
<feature type="compositionally biased region" description="Pro residues" evidence="6">
    <location>
        <begin position="306"/>
        <end position="327"/>
    </location>
</feature>
<evidence type="ECO:0000256" key="3">
    <source>
        <dbReference type="ARBA" id="ARBA00022777"/>
    </source>
</evidence>
<evidence type="ECO:0000259" key="8">
    <source>
        <dbReference type="PROSITE" id="PS50011"/>
    </source>
</evidence>
<dbReference type="GO" id="GO:0005524">
    <property type="term" value="F:ATP binding"/>
    <property type="evidence" value="ECO:0007669"/>
    <property type="project" value="UniProtKB-UniRule"/>
</dbReference>
<dbReference type="AlphaFoldDB" id="A0A2T1A4P3"/>
<feature type="binding site" evidence="5">
    <location>
        <position position="32"/>
    </location>
    <ligand>
        <name>ATP</name>
        <dbReference type="ChEBI" id="CHEBI:30616"/>
    </ligand>
</feature>
<evidence type="ECO:0000313" key="10">
    <source>
        <dbReference type="Proteomes" id="UP000237752"/>
    </source>
</evidence>
<keyword evidence="2 5" id="KW-0547">Nucleotide-binding</keyword>
<feature type="transmembrane region" description="Helical" evidence="7">
    <location>
        <begin position="355"/>
        <end position="387"/>
    </location>
</feature>
<keyword evidence="10" id="KW-1185">Reference proteome</keyword>
<accession>A0A2T1A4P3</accession>
<dbReference type="Proteomes" id="UP000237752">
    <property type="component" value="Unassembled WGS sequence"/>
</dbReference>
<dbReference type="GO" id="GO:0004674">
    <property type="term" value="F:protein serine/threonine kinase activity"/>
    <property type="evidence" value="ECO:0007669"/>
    <property type="project" value="UniProtKB-KW"/>
</dbReference>
<dbReference type="PANTHER" id="PTHR43289:SF34">
    <property type="entry name" value="SERINE_THREONINE-PROTEIN KINASE YBDM-RELATED"/>
    <property type="match status" value="1"/>
</dbReference>
<keyword evidence="7" id="KW-0812">Transmembrane</keyword>
<name>A0A2T1A4P3_9ACTN</name>
<feature type="transmembrane region" description="Helical" evidence="7">
    <location>
        <begin position="499"/>
        <end position="523"/>
    </location>
</feature>